<dbReference type="AlphaFoldDB" id="A0A194V7J7"/>
<protein>
    <submittedName>
        <fullName evidence="1">Uncharacterized protein</fullName>
    </submittedName>
</protein>
<dbReference type="Proteomes" id="UP000078576">
    <property type="component" value="Unassembled WGS sequence"/>
</dbReference>
<accession>A0A194V7J7</accession>
<keyword evidence="2" id="KW-1185">Reference proteome</keyword>
<dbReference type="EMBL" id="KN714738">
    <property type="protein sequence ID" value="KUI59873.1"/>
    <property type="molecule type" value="Genomic_DNA"/>
</dbReference>
<reference evidence="2" key="1">
    <citation type="submission" date="2014-12" db="EMBL/GenBank/DDBJ databases">
        <title>Genome Sequence of Valsa Canker Pathogens Uncovers a Specific Adaption of Colonization on Woody Bark.</title>
        <authorList>
            <person name="Yin Z."/>
            <person name="Liu H."/>
            <person name="Gao X."/>
            <person name="Li Z."/>
            <person name="Song N."/>
            <person name="Ke X."/>
            <person name="Dai Q."/>
            <person name="Wu Y."/>
            <person name="Sun Y."/>
            <person name="Xu J.-R."/>
            <person name="Kang Z.K."/>
            <person name="Wang L."/>
            <person name="Huang L."/>
        </authorList>
    </citation>
    <scope>NUCLEOTIDE SEQUENCE [LARGE SCALE GENOMIC DNA]</scope>
    <source>
        <strain evidence="2">SXYL134</strain>
    </source>
</reference>
<evidence type="ECO:0000313" key="2">
    <source>
        <dbReference type="Proteomes" id="UP000078576"/>
    </source>
</evidence>
<sequence>MSDRLGHSRLLCLSSRSRTFGVSPYLPPEHLSLYSLATTSNSVAASTAASRVKKEVGPKGHLGQLIEVYRDRHDSCCPWPHHNEPRHAEKSQRKKKAINVGDFKESDITPDELMLIKHPLELVDPIKHVTKRVANISFDYHVSHTDDPEPGKANSIFRVFHAAGSA</sequence>
<organism evidence="1 2">
    <name type="scientific">Cytospora mali</name>
    <name type="common">Apple Valsa canker fungus</name>
    <name type="synonym">Valsa mali</name>
    <dbReference type="NCBI Taxonomy" id="578113"/>
    <lineage>
        <taxon>Eukaryota</taxon>
        <taxon>Fungi</taxon>
        <taxon>Dikarya</taxon>
        <taxon>Ascomycota</taxon>
        <taxon>Pezizomycotina</taxon>
        <taxon>Sordariomycetes</taxon>
        <taxon>Sordariomycetidae</taxon>
        <taxon>Diaporthales</taxon>
        <taxon>Cytosporaceae</taxon>
        <taxon>Cytospora</taxon>
    </lineage>
</organism>
<evidence type="ECO:0000313" key="1">
    <source>
        <dbReference type="EMBL" id="KUI59873.1"/>
    </source>
</evidence>
<gene>
    <name evidence="1" type="ORF">VP1G_07109</name>
</gene>
<name>A0A194V7J7_CYTMA</name>
<proteinExistence type="predicted"/>